<dbReference type="GO" id="GO:0005886">
    <property type="term" value="C:plasma membrane"/>
    <property type="evidence" value="ECO:0007669"/>
    <property type="project" value="TreeGrafter"/>
</dbReference>
<feature type="compositionally biased region" description="Basic and acidic residues" evidence="3">
    <location>
        <begin position="314"/>
        <end position="331"/>
    </location>
</feature>
<dbReference type="GO" id="GO:0036286">
    <property type="term" value="C:eisosome filament"/>
    <property type="evidence" value="ECO:0007669"/>
    <property type="project" value="TreeGrafter"/>
</dbReference>
<keyword evidence="5" id="KW-1185">Reference proteome</keyword>
<evidence type="ECO:0000256" key="3">
    <source>
        <dbReference type="SAM" id="MobiDB-lite"/>
    </source>
</evidence>
<dbReference type="Gene3D" id="1.20.1270.60">
    <property type="entry name" value="Arfaptin homology (AH) domain/BAR domain"/>
    <property type="match status" value="1"/>
</dbReference>
<protein>
    <recommendedName>
        <fullName evidence="6">Sphingolipid long chain base-responsive protein LSP1</fullName>
    </recommendedName>
</protein>
<evidence type="ECO:0000313" key="4">
    <source>
        <dbReference type="EMBL" id="KAK4240784.1"/>
    </source>
</evidence>
<dbReference type="GO" id="GO:0006897">
    <property type="term" value="P:endocytosis"/>
    <property type="evidence" value="ECO:0007669"/>
    <property type="project" value="TreeGrafter"/>
</dbReference>
<dbReference type="FunFam" id="1.20.1270.60:FF:000005">
    <property type="entry name" value="Sphingolipid long chain base-responsive pil1"/>
    <property type="match status" value="1"/>
</dbReference>
<sequence length="354" mass="37974">MSRRSTESSRFSLSAQWNRALSMRSSNRSSHSTASTTTSSHHHRKPFSFTSLRGSLQPDLAKRLHRLIKSANSLIGAHETAARARVSVATQLSEWGEQTGDEAVSDVSDKVGVLLSELGEQEEAYAQRLEEGRGLLKVVRDTERSVQPSRDGKRKIAEEIAKVKGAAVSALGKGGGEEQSGGGGGTRLVTLEQELVRAEAENLVAEAQLGNVTRQKLREAYTVEFLATIERAEKQVILARHGLRLLQLLDDTPVVPGDVRPRWAHASQARQVLNDAEDDLREWRLDAVALLGGGGGGGDDAKAVVDDEGTTAEAPREQEKGKKKEKQKEEAGGAGDGDSLAETDGGGVSMAART</sequence>
<proteinExistence type="predicted"/>
<dbReference type="Proteomes" id="UP001303760">
    <property type="component" value="Unassembled WGS sequence"/>
</dbReference>
<feature type="coiled-coil region" evidence="2">
    <location>
        <begin position="188"/>
        <end position="215"/>
    </location>
</feature>
<evidence type="ECO:0000256" key="1">
    <source>
        <dbReference type="ARBA" id="ARBA00022553"/>
    </source>
</evidence>
<dbReference type="Pfam" id="PF13805">
    <property type="entry name" value="Pil1"/>
    <property type="match status" value="1"/>
</dbReference>
<dbReference type="PANTHER" id="PTHR31962:SF4">
    <property type="entry name" value="PRIMARY COMPONENT OF EISOSOMES (EUROFUNG)"/>
    <property type="match status" value="1"/>
</dbReference>
<dbReference type="InterPro" id="IPR028245">
    <property type="entry name" value="PIL1/LSP1"/>
</dbReference>
<reference evidence="4" key="1">
    <citation type="journal article" date="2023" name="Mol. Phylogenet. Evol.">
        <title>Genome-scale phylogeny and comparative genomics of the fungal order Sordariales.</title>
        <authorList>
            <person name="Hensen N."/>
            <person name="Bonometti L."/>
            <person name="Westerberg I."/>
            <person name="Brannstrom I.O."/>
            <person name="Guillou S."/>
            <person name="Cros-Aarteil S."/>
            <person name="Calhoun S."/>
            <person name="Haridas S."/>
            <person name="Kuo A."/>
            <person name="Mondo S."/>
            <person name="Pangilinan J."/>
            <person name="Riley R."/>
            <person name="LaButti K."/>
            <person name="Andreopoulos B."/>
            <person name="Lipzen A."/>
            <person name="Chen C."/>
            <person name="Yan M."/>
            <person name="Daum C."/>
            <person name="Ng V."/>
            <person name="Clum A."/>
            <person name="Steindorff A."/>
            <person name="Ohm R.A."/>
            <person name="Martin F."/>
            <person name="Silar P."/>
            <person name="Natvig D.O."/>
            <person name="Lalanne C."/>
            <person name="Gautier V."/>
            <person name="Ament-Velasquez S.L."/>
            <person name="Kruys A."/>
            <person name="Hutchinson M.I."/>
            <person name="Powell A.J."/>
            <person name="Barry K."/>
            <person name="Miller A.N."/>
            <person name="Grigoriev I.V."/>
            <person name="Debuchy R."/>
            <person name="Gladieux P."/>
            <person name="Hiltunen Thoren M."/>
            <person name="Johannesson H."/>
        </authorList>
    </citation>
    <scope>NUCLEOTIDE SEQUENCE</scope>
    <source>
        <strain evidence="4">CBS 532.94</strain>
    </source>
</reference>
<dbReference type="PANTHER" id="PTHR31962">
    <property type="entry name" value="SPHINGOLIPID LONG CHAIN BASE-RESPONSIVE PROTEIN PIL1"/>
    <property type="match status" value="1"/>
</dbReference>
<evidence type="ECO:0000256" key="2">
    <source>
        <dbReference type="SAM" id="Coils"/>
    </source>
</evidence>
<name>A0AAN7HHK1_9PEZI</name>
<evidence type="ECO:0008006" key="6">
    <source>
        <dbReference type="Google" id="ProtNLM"/>
    </source>
</evidence>
<dbReference type="GO" id="GO:0070941">
    <property type="term" value="P:eisosome assembly"/>
    <property type="evidence" value="ECO:0007669"/>
    <property type="project" value="TreeGrafter"/>
</dbReference>
<reference evidence="4" key="2">
    <citation type="submission" date="2023-05" db="EMBL/GenBank/DDBJ databases">
        <authorList>
            <consortium name="Lawrence Berkeley National Laboratory"/>
            <person name="Steindorff A."/>
            <person name="Hensen N."/>
            <person name="Bonometti L."/>
            <person name="Westerberg I."/>
            <person name="Brannstrom I.O."/>
            <person name="Guillou S."/>
            <person name="Cros-Aarteil S."/>
            <person name="Calhoun S."/>
            <person name="Haridas S."/>
            <person name="Kuo A."/>
            <person name="Mondo S."/>
            <person name="Pangilinan J."/>
            <person name="Riley R."/>
            <person name="Labutti K."/>
            <person name="Andreopoulos B."/>
            <person name="Lipzen A."/>
            <person name="Chen C."/>
            <person name="Yanf M."/>
            <person name="Daum C."/>
            <person name="Ng V."/>
            <person name="Clum A."/>
            <person name="Ohm R."/>
            <person name="Martin F."/>
            <person name="Silar P."/>
            <person name="Natvig D."/>
            <person name="Lalanne C."/>
            <person name="Gautier V."/>
            <person name="Ament-Velasquez S.L."/>
            <person name="Kruys A."/>
            <person name="Hutchinson M.I."/>
            <person name="Powell A.J."/>
            <person name="Barry K."/>
            <person name="Miller A.N."/>
            <person name="Grigoriev I.V."/>
            <person name="Debuchy R."/>
            <person name="Gladieux P."/>
            <person name="Thoren M.H."/>
            <person name="Johannesson H."/>
        </authorList>
    </citation>
    <scope>NUCLEOTIDE SEQUENCE</scope>
    <source>
        <strain evidence="4">CBS 532.94</strain>
    </source>
</reference>
<feature type="compositionally biased region" description="Low complexity" evidence="3">
    <location>
        <begin position="22"/>
        <end position="39"/>
    </location>
</feature>
<keyword evidence="2" id="KW-0175">Coiled coil</keyword>
<dbReference type="GO" id="GO:0008289">
    <property type="term" value="F:lipid binding"/>
    <property type="evidence" value="ECO:0007669"/>
    <property type="project" value="TreeGrafter"/>
</dbReference>
<dbReference type="AlphaFoldDB" id="A0AAN7HHK1"/>
<gene>
    <name evidence="4" type="ORF">C8A03DRAFT_12889</name>
</gene>
<dbReference type="EMBL" id="MU860033">
    <property type="protein sequence ID" value="KAK4240784.1"/>
    <property type="molecule type" value="Genomic_DNA"/>
</dbReference>
<feature type="region of interest" description="Disordered" evidence="3">
    <location>
        <begin position="295"/>
        <end position="354"/>
    </location>
</feature>
<dbReference type="InterPro" id="IPR027267">
    <property type="entry name" value="AH/BAR_dom_sf"/>
</dbReference>
<evidence type="ECO:0000313" key="5">
    <source>
        <dbReference type="Proteomes" id="UP001303760"/>
    </source>
</evidence>
<comment type="caution">
    <text evidence="4">The sequence shown here is derived from an EMBL/GenBank/DDBJ whole genome shotgun (WGS) entry which is preliminary data.</text>
</comment>
<keyword evidence="1" id="KW-0597">Phosphoprotein</keyword>
<feature type="region of interest" description="Disordered" evidence="3">
    <location>
        <begin position="22"/>
        <end position="51"/>
    </location>
</feature>
<accession>A0AAN7HHK1</accession>
<organism evidence="4 5">
    <name type="scientific">Achaetomium macrosporum</name>
    <dbReference type="NCBI Taxonomy" id="79813"/>
    <lineage>
        <taxon>Eukaryota</taxon>
        <taxon>Fungi</taxon>
        <taxon>Dikarya</taxon>
        <taxon>Ascomycota</taxon>
        <taxon>Pezizomycotina</taxon>
        <taxon>Sordariomycetes</taxon>
        <taxon>Sordariomycetidae</taxon>
        <taxon>Sordariales</taxon>
        <taxon>Chaetomiaceae</taxon>
        <taxon>Achaetomium</taxon>
    </lineage>
</organism>